<dbReference type="Pfam" id="PF11973">
    <property type="entry name" value="NQRA_SLBB"/>
    <property type="match status" value="1"/>
</dbReference>
<keyword evidence="6 8" id="KW-0830">Ubiquinone</keyword>
<feature type="domain" description="NqrA second alpha/beta" evidence="11">
    <location>
        <begin position="111"/>
        <end position="259"/>
    </location>
</feature>
<proteinExistence type="inferred from homology"/>
<dbReference type="PANTHER" id="PTHR37839">
    <property type="entry name" value="NA(+)-TRANSLOCATING NADH-QUINONE REDUCTASE SUBUNIT A"/>
    <property type="match status" value="1"/>
</dbReference>
<keyword evidence="4 8" id="KW-0915">Sodium</keyword>
<keyword evidence="1 8" id="KW-0813">Transport</keyword>
<dbReference type="EC" id="7.2.1.1" evidence="8"/>
<evidence type="ECO:0000256" key="6">
    <source>
        <dbReference type="ARBA" id="ARBA00023075"/>
    </source>
</evidence>
<sequence length="449" mass="48637">MKKITKGLDIPIAGQPEPVIDGVFPATQVALLGEEYVGLKPSMLVQEGERVRKGQPLFKDKKIPGVLFTAPAAGVISAIHRGERRVLQSVVIDVDGDAQCQFVQCDDVESLSREQIEQNLLQSGLWTALRTRPFSRVPAPGSQPAAIFVTAIDTNPLAANPRLVIAEQEAAFRAGLTVLTLLTQGKVFLCHDNKGQVKGRLLEPMVNGVEARIFAGVHPAGLVGTHVHQLMPVSLERQIWHIGYQDVIAFGKLFQTGELYTERVIALAGPQVKRPRLVRTQLGADIAGLVNNQLRDPAARVISGSILSGHNANGPHAYLGRFHNQVSALAEGENTSALGWLNVGSGAFSVTRAFSACFGRRESLELTTNSGGGERAMTAFARFESVMPLDILPTLLLRDLLVEDTDEAQQLGALELDEEDLALCSFICPGKYDYGKALRTCLDRIEREG</sequence>
<dbReference type="Pfam" id="PF24836">
    <property type="entry name" value="NQRA_2nd"/>
    <property type="match status" value="1"/>
</dbReference>
<dbReference type="Pfam" id="PF05896">
    <property type="entry name" value="NQRA_N"/>
    <property type="match status" value="1"/>
</dbReference>
<dbReference type="EMBL" id="BAABJZ010000008">
    <property type="protein sequence ID" value="GAA4876360.1"/>
    <property type="molecule type" value="Genomic_DNA"/>
</dbReference>
<evidence type="ECO:0000256" key="7">
    <source>
        <dbReference type="ARBA" id="ARBA00023201"/>
    </source>
</evidence>
<keyword evidence="3 8" id="KW-0520">NAD</keyword>
<evidence type="ECO:0000256" key="4">
    <source>
        <dbReference type="ARBA" id="ARBA00023053"/>
    </source>
</evidence>
<keyword evidence="2 8" id="KW-1278">Translocase</keyword>
<comment type="similarity">
    <text evidence="8">Belongs to the NqrA family.</text>
</comment>
<evidence type="ECO:0000256" key="5">
    <source>
        <dbReference type="ARBA" id="ARBA00023065"/>
    </source>
</evidence>
<comment type="catalytic activity">
    <reaction evidence="8">
        <text>a ubiquinone + n Na(+)(in) + NADH + H(+) = a ubiquinol + n Na(+)(out) + NAD(+)</text>
        <dbReference type="Rhea" id="RHEA:47748"/>
        <dbReference type="Rhea" id="RHEA-COMP:9565"/>
        <dbReference type="Rhea" id="RHEA-COMP:9566"/>
        <dbReference type="ChEBI" id="CHEBI:15378"/>
        <dbReference type="ChEBI" id="CHEBI:16389"/>
        <dbReference type="ChEBI" id="CHEBI:17976"/>
        <dbReference type="ChEBI" id="CHEBI:29101"/>
        <dbReference type="ChEBI" id="CHEBI:57540"/>
        <dbReference type="ChEBI" id="CHEBI:57945"/>
        <dbReference type="EC" id="7.2.1.1"/>
    </reaction>
</comment>
<gene>
    <name evidence="8" type="primary">nqrA</name>
    <name evidence="12" type="ORF">GCM10023333_07020</name>
</gene>
<evidence type="ECO:0000259" key="10">
    <source>
        <dbReference type="Pfam" id="PF11973"/>
    </source>
</evidence>
<feature type="domain" description="Na(+)-translocating NADH-quinone reductase subunit A C-terminal" evidence="10">
    <location>
        <begin position="264"/>
        <end position="312"/>
    </location>
</feature>
<dbReference type="HAMAP" id="MF_00425">
    <property type="entry name" value="NqrA"/>
    <property type="match status" value="1"/>
</dbReference>
<comment type="function">
    <text evidence="8">NQR complex catalyzes the reduction of ubiquinone-1 to ubiquinol by two successive reactions, coupled with the transport of Na(+) ions from the cytoplasm to the periplasm. NqrA to NqrE are probably involved in the second step, the conversion of ubisemiquinone to ubiquinol.</text>
</comment>
<dbReference type="Proteomes" id="UP001499988">
    <property type="component" value="Unassembled WGS sequence"/>
</dbReference>
<reference evidence="13" key="1">
    <citation type="journal article" date="2019" name="Int. J. Syst. Evol. Microbiol.">
        <title>The Global Catalogue of Microorganisms (GCM) 10K type strain sequencing project: providing services to taxonomists for standard genome sequencing and annotation.</title>
        <authorList>
            <consortium name="The Broad Institute Genomics Platform"/>
            <consortium name="The Broad Institute Genome Sequencing Center for Infectious Disease"/>
            <person name="Wu L."/>
            <person name="Ma J."/>
        </authorList>
    </citation>
    <scope>NUCLEOTIDE SEQUENCE [LARGE SCALE GENOMIC DNA]</scope>
    <source>
        <strain evidence="13">JCM 18401</strain>
    </source>
</reference>
<evidence type="ECO:0000256" key="3">
    <source>
        <dbReference type="ARBA" id="ARBA00023027"/>
    </source>
</evidence>
<comment type="caution">
    <text evidence="12">The sequence shown here is derived from an EMBL/GenBank/DDBJ whole genome shotgun (WGS) entry which is preliminary data.</text>
</comment>
<evidence type="ECO:0000256" key="1">
    <source>
        <dbReference type="ARBA" id="ARBA00022448"/>
    </source>
</evidence>
<dbReference type="NCBIfam" id="NF003759">
    <property type="entry name" value="PRK05352.1-2"/>
    <property type="match status" value="1"/>
</dbReference>
<comment type="subunit">
    <text evidence="8">Composed of six subunits; NqrA, NqrB, NqrC, NqrD, NqrE and NqrF.</text>
</comment>
<name>A0ABP9EEV1_9GAMM</name>
<dbReference type="InterPro" id="IPR022615">
    <property type="entry name" value="NqrA_C_domain"/>
</dbReference>
<dbReference type="InterPro" id="IPR056148">
    <property type="entry name" value="NQRA_2nd"/>
</dbReference>
<organism evidence="12 13">
    <name type="scientific">Ferrimonas pelagia</name>
    <dbReference type="NCBI Taxonomy" id="1177826"/>
    <lineage>
        <taxon>Bacteria</taxon>
        <taxon>Pseudomonadati</taxon>
        <taxon>Pseudomonadota</taxon>
        <taxon>Gammaproteobacteria</taxon>
        <taxon>Alteromonadales</taxon>
        <taxon>Ferrimonadaceae</taxon>
        <taxon>Ferrimonas</taxon>
    </lineage>
</organism>
<keyword evidence="5 8" id="KW-0406">Ion transport</keyword>
<evidence type="ECO:0000256" key="2">
    <source>
        <dbReference type="ARBA" id="ARBA00022967"/>
    </source>
</evidence>
<dbReference type="InterPro" id="IPR056147">
    <property type="entry name" value="NQRA_N"/>
</dbReference>
<evidence type="ECO:0000259" key="11">
    <source>
        <dbReference type="Pfam" id="PF24836"/>
    </source>
</evidence>
<dbReference type="NCBIfam" id="TIGR01936">
    <property type="entry name" value="nqrA"/>
    <property type="match status" value="1"/>
</dbReference>
<evidence type="ECO:0000256" key="8">
    <source>
        <dbReference type="HAMAP-Rule" id="MF_00425"/>
    </source>
</evidence>
<keyword evidence="13" id="KW-1185">Reference proteome</keyword>
<dbReference type="RefSeq" id="WP_345333470.1">
    <property type="nucleotide sequence ID" value="NZ_BAABJZ010000008.1"/>
</dbReference>
<keyword evidence="7 8" id="KW-0739">Sodium transport</keyword>
<protein>
    <recommendedName>
        <fullName evidence="8">Na(+)-translocating NADH-quinone reductase subunit A</fullName>
        <shortName evidence="8">Na(+)-NQR subunit A</shortName>
        <shortName evidence="8">Na(+)-translocating NQR subunit A</shortName>
        <ecNumber evidence="8">7.2.1.1</ecNumber>
    </recommendedName>
    <alternativeName>
        <fullName evidence="8">NQR complex subunit A</fullName>
    </alternativeName>
    <alternativeName>
        <fullName evidence="8">NQR-1 subunit A</fullName>
    </alternativeName>
</protein>
<evidence type="ECO:0000313" key="13">
    <source>
        <dbReference type="Proteomes" id="UP001499988"/>
    </source>
</evidence>
<evidence type="ECO:0000313" key="12">
    <source>
        <dbReference type="EMBL" id="GAA4876360.1"/>
    </source>
</evidence>
<dbReference type="InterPro" id="IPR008703">
    <property type="entry name" value="NqrA"/>
</dbReference>
<evidence type="ECO:0000259" key="9">
    <source>
        <dbReference type="Pfam" id="PF05896"/>
    </source>
</evidence>
<accession>A0ABP9EEV1</accession>
<dbReference type="PANTHER" id="PTHR37839:SF1">
    <property type="entry name" value="NA(+)-TRANSLOCATING NADH-QUINONE REDUCTASE SUBUNIT A"/>
    <property type="match status" value="1"/>
</dbReference>
<feature type="domain" description="NqrA N-terminal barrel-sandwich hybrid" evidence="9">
    <location>
        <begin position="3"/>
        <end position="95"/>
    </location>
</feature>